<feature type="transmembrane region" description="Helical" evidence="8">
    <location>
        <begin position="25"/>
        <end position="45"/>
    </location>
</feature>
<protein>
    <submittedName>
        <fullName evidence="9">Putative membrane protein</fullName>
    </submittedName>
</protein>
<dbReference type="KEGG" id="reu:Reut_A2636"/>
<dbReference type="OrthoDB" id="8962495at2"/>
<evidence type="ECO:0000256" key="8">
    <source>
        <dbReference type="SAM" id="Phobius"/>
    </source>
</evidence>
<dbReference type="AlphaFoldDB" id="Q46XY6"/>
<feature type="transmembrane region" description="Helical" evidence="8">
    <location>
        <begin position="367"/>
        <end position="383"/>
    </location>
</feature>
<keyword evidence="2" id="KW-1003">Cell membrane</keyword>
<keyword evidence="5 8" id="KW-1133">Transmembrane helix</keyword>
<feature type="transmembrane region" description="Helical" evidence="8">
    <location>
        <begin position="195"/>
        <end position="221"/>
    </location>
</feature>
<feature type="transmembrane region" description="Helical" evidence="8">
    <location>
        <begin position="170"/>
        <end position="189"/>
    </location>
</feature>
<feature type="transmembrane region" description="Helical" evidence="8">
    <location>
        <begin position="291"/>
        <end position="312"/>
    </location>
</feature>
<comment type="similarity">
    <text evidence="7">Belongs to the glycosyltransferase 87 family.</text>
</comment>
<evidence type="ECO:0000256" key="4">
    <source>
        <dbReference type="ARBA" id="ARBA00022692"/>
    </source>
</evidence>
<feature type="transmembrane region" description="Helical" evidence="8">
    <location>
        <begin position="128"/>
        <end position="149"/>
    </location>
</feature>
<dbReference type="EMBL" id="CP000090">
    <property type="protein sequence ID" value="AAZ61997.1"/>
    <property type="molecule type" value="Genomic_DNA"/>
</dbReference>
<evidence type="ECO:0000313" key="9">
    <source>
        <dbReference type="EMBL" id="AAZ61997.1"/>
    </source>
</evidence>
<feature type="transmembrane region" description="Helical" evidence="8">
    <location>
        <begin position="102"/>
        <end position="122"/>
    </location>
</feature>
<accession>Q46XY6</accession>
<gene>
    <name evidence="9" type="ordered locus">Reut_A2636</name>
</gene>
<keyword evidence="6 8" id="KW-0472">Membrane</keyword>
<dbReference type="GO" id="GO:0005886">
    <property type="term" value="C:plasma membrane"/>
    <property type="evidence" value="ECO:0007669"/>
    <property type="project" value="UniProtKB-SubCell"/>
</dbReference>
<evidence type="ECO:0000256" key="2">
    <source>
        <dbReference type="ARBA" id="ARBA00022475"/>
    </source>
</evidence>
<evidence type="ECO:0000256" key="6">
    <source>
        <dbReference type="ARBA" id="ARBA00023136"/>
    </source>
</evidence>
<comment type="subcellular location">
    <subcellularLocation>
        <location evidence="1">Cell membrane</location>
        <topology evidence="1">Multi-pass membrane protein</topology>
    </subcellularLocation>
</comment>
<dbReference type="eggNOG" id="ENOG502Z9HB">
    <property type="taxonomic scope" value="Bacteria"/>
</dbReference>
<sequence>MSIDHSPEATPETETSRHWLDLDRIRVYSIAMLIAYVGMVLLWCLRTKGFTTDSLARPGVDFSAFWSASFLALQGHAAKVYDYETLSPVIAAFGAVKGGEEFYLPWAYPPMFLLLVMPLALLPFAASYLIFVGVTAAIYIAAIISVLNVRSLPGHAGWLPVLAFPGIHEAAFMGQNSLLTAGLAAWGLIQTRDRPAMAGVLIGLLCIKPQLALMFPVALVAGRAWKTLLTAAVTAAAMAACSVAAFGWETIPAFLGASTLFKARVLEQGSSAWPFCPSIFSMMRMAGASVMASYCGQGVCAAFALAGVAKVWSGQNSMALRTSVVAASTLLASPYLWYYDLTWLGIAIAGVAIDGVRRGWLKGERELLAVAWLLPLLLSINRLVDMPQLGPLVTLLLMTMVLRRARWSGSLG</sequence>
<organism evidence="9">
    <name type="scientific">Cupriavidus pinatubonensis (strain JMP 134 / LMG 1197)</name>
    <name type="common">Cupriavidus necator (strain JMP 134)</name>
    <dbReference type="NCBI Taxonomy" id="264198"/>
    <lineage>
        <taxon>Bacteria</taxon>
        <taxon>Pseudomonadati</taxon>
        <taxon>Pseudomonadota</taxon>
        <taxon>Betaproteobacteria</taxon>
        <taxon>Burkholderiales</taxon>
        <taxon>Burkholderiaceae</taxon>
        <taxon>Cupriavidus</taxon>
    </lineage>
</organism>
<dbReference type="InterPro" id="IPR018584">
    <property type="entry name" value="GT87"/>
</dbReference>
<evidence type="ECO:0000256" key="1">
    <source>
        <dbReference type="ARBA" id="ARBA00004651"/>
    </source>
</evidence>
<reference evidence="9" key="1">
    <citation type="submission" date="2005-08" db="EMBL/GenBank/DDBJ databases">
        <title>Complete sequence of Chromosome1 of Ralstonia eutropha JMP134.</title>
        <authorList>
            <person name="Copeland A."/>
            <person name="Lucas S."/>
            <person name="Lapidus A."/>
            <person name="Barry K."/>
            <person name="Detter J.C."/>
            <person name="Glavina T."/>
            <person name="Hammon N."/>
            <person name="Israni S."/>
            <person name="Pitluck S."/>
            <person name="Goltsman E."/>
            <person name="Martinez M."/>
            <person name="Schmutz J."/>
            <person name="Larimer F."/>
            <person name="Land M."/>
            <person name="Lykidis A."/>
            <person name="Richardson P."/>
        </authorList>
    </citation>
    <scope>NUCLEOTIDE SEQUENCE</scope>
    <source>
        <strain evidence="9">JMP134</strain>
    </source>
</reference>
<feature type="transmembrane region" description="Helical" evidence="8">
    <location>
        <begin position="319"/>
        <end position="337"/>
    </location>
</feature>
<dbReference type="GO" id="GO:0016758">
    <property type="term" value="F:hexosyltransferase activity"/>
    <property type="evidence" value="ECO:0007669"/>
    <property type="project" value="InterPro"/>
</dbReference>
<name>Q46XY6_CUPPJ</name>
<keyword evidence="3" id="KW-0808">Transferase</keyword>
<dbReference type="STRING" id="264198.Reut_A2636"/>
<dbReference type="HOGENOM" id="CLU_037296_1_0_4"/>
<feature type="transmembrane region" description="Helical" evidence="8">
    <location>
        <begin position="228"/>
        <end position="248"/>
    </location>
</feature>
<evidence type="ECO:0000256" key="5">
    <source>
        <dbReference type="ARBA" id="ARBA00022989"/>
    </source>
</evidence>
<keyword evidence="4 8" id="KW-0812">Transmembrane</keyword>
<evidence type="ECO:0000256" key="7">
    <source>
        <dbReference type="ARBA" id="ARBA00024033"/>
    </source>
</evidence>
<dbReference type="Pfam" id="PF09594">
    <property type="entry name" value="GT87"/>
    <property type="match status" value="1"/>
</dbReference>
<evidence type="ECO:0000256" key="3">
    <source>
        <dbReference type="ARBA" id="ARBA00022679"/>
    </source>
</evidence>
<proteinExistence type="inferred from homology"/>